<gene>
    <name evidence="1" type="ORF">ORPV_635</name>
</gene>
<dbReference type="GeneID" id="35382445"/>
<dbReference type="Proteomes" id="UP000236316">
    <property type="component" value="Segment"/>
</dbReference>
<dbReference type="SUPFAM" id="SSF82185">
    <property type="entry name" value="Histone H3 K4-specific methyltransferase SET7/9 N-terminal domain"/>
    <property type="match status" value="1"/>
</dbReference>
<dbReference type="KEGG" id="vg:35382445"/>
<dbReference type="Gene3D" id="2.20.110.10">
    <property type="entry name" value="Histone H3 K4-specific methyltransferase SET7/9 N-terminal domain"/>
    <property type="match status" value="2"/>
</dbReference>
<evidence type="ECO:0000313" key="2">
    <source>
        <dbReference type="Proteomes" id="UP000236316"/>
    </source>
</evidence>
<dbReference type="EMBL" id="LT906555">
    <property type="protein sequence ID" value="SNW62539.1"/>
    <property type="molecule type" value="Genomic_DNA"/>
</dbReference>
<reference evidence="1" key="1">
    <citation type="submission" date="2017-08" db="EMBL/GenBank/DDBJ databases">
        <authorList>
            <consortium name="Urmite Genomes"/>
        </authorList>
    </citation>
    <scope>NUCLEOTIDE SEQUENCE [LARGE SCALE GENOMIC DNA]</scope>
    <source>
        <strain evidence="1">IHUMI-LCC2</strain>
    </source>
</reference>
<protein>
    <submittedName>
        <fullName evidence="1">MORN-repeat protein</fullName>
    </submittedName>
</protein>
<sequence>MNLYNITDDILYDICYHNIRTYKVFNILCKKFNEISKWRDASKYFYKNISYISYNQKYNLSLTVCNTTTRGNHKNYKKEGLCITHTNTGNIVKTLMYRNGYLHGKYMKYYVSNNTIKIQRNYKNGKKDGNEIYYFDDGRIAKNCEYKDGKLNGKYICYSIDDNRGITIQYNYVNGKKEGRCIKRKYINKEIRYIKECEYKDGIKEGKYMKTEYIGNRINIISCTYRDNKKNGKYYILEIDDIKGYEIYKGKYCYYTNDCKVSQYKDVTIFTNGGKNINLYTLQ</sequence>
<proteinExistence type="predicted"/>
<evidence type="ECO:0000313" key="1">
    <source>
        <dbReference type="EMBL" id="SNW62539.1"/>
    </source>
</evidence>
<accession>A0A2I2L503</accession>
<organism evidence="1">
    <name type="scientific">Orpheovirus IHUMI-LCC2</name>
    <dbReference type="NCBI Taxonomy" id="2023057"/>
    <lineage>
        <taxon>Viruses</taxon>
        <taxon>Varidnaviria</taxon>
        <taxon>Bamfordvirae</taxon>
        <taxon>Nucleocytoviricota</taxon>
        <taxon>Megaviricetes</taxon>
        <taxon>Pimascovirales</taxon>
        <taxon>Ocovirineae</taxon>
        <taxon>Orpheoviridae</taxon>
        <taxon>Alphaorpheovirus</taxon>
        <taxon>Alphaorpheovirus massiliense</taxon>
    </lineage>
</organism>
<keyword evidence="2" id="KW-1185">Reference proteome</keyword>
<name>A0A2I2L503_9VIRU</name>
<dbReference type="RefSeq" id="YP_009448841.1">
    <property type="nucleotide sequence ID" value="NC_036594.1"/>
</dbReference>